<dbReference type="PANTHER" id="PTHR30055">
    <property type="entry name" value="HTH-TYPE TRANSCRIPTIONAL REGULATOR RUTR"/>
    <property type="match status" value="1"/>
</dbReference>
<evidence type="ECO:0000256" key="2">
    <source>
        <dbReference type="ARBA" id="ARBA00023125"/>
    </source>
</evidence>
<accession>A0ABY4FMC0</accession>
<protein>
    <submittedName>
        <fullName evidence="6">TetR/AcrR family transcriptional regulator</fullName>
    </submittedName>
</protein>
<keyword evidence="2 4" id="KW-0238">DNA-binding</keyword>
<name>A0ABY4FMC0_9MICO</name>
<evidence type="ECO:0000259" key="5">
    <source>
        <dbReference type="PROSITE" id="PS50977"/>
    </source>
</evidence>
<evidence type="ECO:0000313" key="6">
    <source>
        <dbReference type="EMBL" id="UOQ57425.1"/>
    </source>
</evidence>
<gene>
    <name evidence="6" type="ORF">MUN78_00850</name>
</gene>
<reference evidence="6 7" key="1">
    <citation type="submission" date="2022-04" db="EMBL/GenBank/DDBJ databases">
        <title>Leucobacter sp. isolated from rhizosphere of garlic.</title>
        <authorList>
            <person name="Won M."/>
            <person name="Lee C.-M."/>
            <person name="Woen H.-Y."/>
            <person name="Kwon S.-W."/>
        </authorList>
    </citation>
    <scope>NUCLEOTIDE SEQUENCE [LARGE SCALE GENOMIC DNA]</scope>
    <source>
        <strain evidence="6 7">H21R-40</strain>
    </source>
</reference>
<dbReference type="RefSeq" id="WP_244728163.1">
    <property type="nucleotide sequence ID" value="NZ_CP095045.1"/>
</dbReference>
<evidence type="ECO:0000256" key="4">
    <source>
        <dbReference type="PROSITE-ProRule" id="PRU00335"/>
    </source>
</evidence>
<dbReference type="SUPFAM" id="SSF46689">
    <property type="entry name" value="Homeodomain-like"/>
    <property type="match status" value="1"/>
</dbReference>
<dbReference type="Proteomes" id="UP000831786">
    <property type="component" value="Chromosome"/>
</dbReference>
<dbReference type="Pfam" id="PF00440">
    <property type="entry name" value="TetR_N"/>
    <property type="match status" value="1"/>
</dbReference>
<dbReference type="InterPro" id="IPR009057">
    <property type="entry name" value="Homeodomain-like_sf"/>
</dbReference>
<feature type="domain" description="HTH tetR-type" evidence="5">
    <location>
        <begin position="14"/>
        <end position="74"/>
    </location>
</feature>
<dbReference type="Gene3D" id="1.10.357.10">
    <property type="entry name" value="Tetracycline Repressor, domain 2"/>
    <property type="match status" value="1"/>
</dbReference>
<dbReference type="PROSITE" id="PS50977">
    <property type="entry name" value="HTH_TETR_2"/>
    <property type="match status" value="1"/>
</dbReference>
<keyword evidence="3" id="KW-0804">Transcription</keyword>
<dbReference type="PANTHER" id="PTHR30055:SF234">
    <property type="entry name" value="HTH-TYPE TRANSCRIPTIONAL REGULATOR BETI"/>
    <property type="match status" value="1"/>
</dbReference>
<proteinExistence type="predicted"/>
<keyword evidence="7" id="KW-1185">Reference proteome</keyword>
<evidence type="ECO:0000256" key="3">
    <source>
        <dbReference type="ARBA" id="ARBA00023163"/>
    </source>
</evidence>
<dbReference type="EMBL" id="CP095045">
    <property type="protein sequence ID" value="UOQ57425.1"/>
    <property type="molecule type" value="Genomic_DNA"/>
</dbReference>
<dbReference type="InterPro" id="IPR050109">
    <property type="entry name" value="HTH-type_TetR-like_transc_reg"/>
</dbReference>
<evidence type="ECO:0000313" key="7">
    <source>
        <dbReference type="Proteomes" id="UP000831786"/>
    </source>
</evidence>
<sequence>MRDPVRPPLQERSRAGWERALDTASALFEQGGYEALSVTEVCRRAGISAPSLYARVDGKDGLFRAVYARGMAAAAASEAELLPASPTTVEEVVGAITEVFARHEGFLKPVIRHAAVDPILYEAGAQYSRALVERLAALLPGSREAAAAAARLLYAECTFRTMYGPTFWDPAGESGAAFRAHLTEACRRMLRD</sequence>
<dbReference type="InterPro" id="IPR023772">
    <property type="entry name" value="DNA-bd_HTH_TetR-type_CS"/>
</dbReference>
<dbReference type="InterPro" id="IPR001647">
    <property type="entry name" value="HTH_TetR"/>
</dbReference>
<keyword evidence="1" id="KW-0805">Transcription regulation</keyword>
<organism evidence="6 7">
    <name type="scientific">Leucobacter allii</name>
    <dbReference type="NCBI Taxonomy" id="2932247"/>
    <lineage>
        <taxon>Bacteria</taxon>
        <taxon>Bacillati</taxon>
        <taxon>Actinomycetota</taxon>
        <taxon>Actinomycetes</taxon>
        <taxon>Micrococcales</taxon>
        <taxon>Microbacteriaceae</taxon>
        <taxon>Leucobacter</taxon>
    </lineage>
</organism>
<evidence type="ECO:0000256" key="1">
    <source>
        <dbReference type="ARBA" id="ARBA00023015"/>
    </source>
</evidence>
<dbReference type="PROSITE" id="PS01081">
    <property type="entry name" value="HTH_TETR_1"/>
    <property type="match status" value="1"/>
</dbReference>
<feature type="DNA-binding region" description="H-T-H motif" evidence="4">
    <location>
        <begin position="37"/>
        <end position="56"/>
    </location>
</feature>